<dbReference type="InterPro" id="IPR036291">
    <property type="entry name" value="NAD(P)-bd_dom_sf"/>
</dbReference>
<evidence type="ECO:0000256" key="7">
    <source>
        <dbReference type="ARBA" id="ARBA00023098"/>
    </source>
</evidence>
<dbReference type="AlphaFoldDB" id="A0ABD2MVZ4"/>
<evidence type="ECO:0000256" key="8">
    <source>
        <dbReference type="ARBA" id="ARBA00023136"/>
    </source>
</evidence>
<dbReference type="GO" id="GO:1901568">
    <property type="term" value="P:fatty acid derivative metabolic process"/>
    <property type="evidence" value="ECO:0007669"/>
    <property type="project" value="UniProtKB-ARBA"/>
</dbReference>
<comment type="subcellular location">
    <subcellularLocation>
        <location evidence="1">Membrane</location>
        <topology evidence="1">Multi-pass membrane protein</topology>
    </subcellularLocation>
</comment>
<dbReference type="Pfam" id="PF03015">
    <property type="entry name" value="Sterile"/>
    <property type="match status" value="1"/>
</dbReference>
<comment type="function">
    <text evidence="10">Catalyzes the reduction of fatty acyl-CoA to fatty alcohols.</text>
</comment>
<dbReference type="InterPro" id="IPR026055">
    <property type="entry name" value="FAR"/>
</dbReference>
<evidence type="ECO:0000256" key="10">
    <source>
        <dbReference type="RuleBase" id="RU363097"/>
    </source>
</evidence>
<keyword evidence="4 10" id="KW-0812">Transmembrane</keyword>
<evidence type="ECO:0000256" key="3">
    <source>
        <dbReference type="ARBA" id="ARBA00022516"/>
    </source>
</evidence>
<evidence type="ECO:0000256" key="2">
    <source>
        <dbReference type="ARBA" id="ARBA00005928"/>
    </source>
</evidence>
<reference evidence="13 14" key="1">
    <citation type="journal article" date="2021" name="BMC Biol.">
        <title>Horizontally acquired antibacterial genes associated with adaptive radiation of ladybird beetles.</title>
        <authorList>
            <person name="Li H.S."/>
            <person name="Tang X.F."/>
            <person name="Huang Y.H."/>
            <person name="Xu Z.Y."/>
            <person name="Chen M.L."/>
            <person name="Du X.Y."/>
            <person name="Qiu B.Y."/>
            <person name="Chen P.T."/>
            <person name="Zhang W."/>
            <person name="Slipinski A."/>
            <person name="Escalona H.E."/>
            <person name="Waterhouse R.M."/>
            <person name="Zwick A."/>
            <person name="Pang H."/>
        </authorList>
    </citation>
    <scope>NUCLEOTIDE SEQUENCE [LARGE SCALE GENOMIC DNA]</scope>
    <source>
        <strain evidence="13">SYSU2018</strain>
    </source>
</reference>
<keyword evidence="14" id="KW-1185">Reference proteome</keyword>
<keyword evidence="5 10" id="KW-0521">NADP</keyword>
<name>A0ABD2MVZ4_9CUCU</name>
<dbReference type="Proteomes" id="UP001516400">
    <property type="component" value="Unassembled WGS sequence"/>
</dbReference>
<dbReference type="CDD" id="cd05236">
    <property type="entry name" value="FAR-N_SDR_e"/>
    <property type="match status" value="1"/>
</dbReference>
<keyword evidence="6 10" id="KW-1133">Transmembrane helix</keyword>
<comment type="similarity">
    <text evidence="2 10">Belongs to the fatty acyl-CoA reductase family.</text>
</comment>
<dbReference type="Pfam" id="PF07993">
    <property type="entry name" value="NAD_binding_4"/>
    <property type="match status" value="1"/>
</dbReference>
<evidence type="ECO:0000259" key="12">
    <source>
        <dbReference type="Pfam" id="PF07993"/>
    </source>
</evidence>
<keyword evidence="3 10" id="KW-0444">Lipid biosynthesis</keyword>
<accession>A0ABD2MVZ4</accession>
<dbReference type="CDD" id="cd09071">
    <property type="entry name" value="FAR_C"/>
    <property type="match status" value="1"/>
</dbReference>
<proteinExistence type="inferred from homology"/>
<evidence type="ECO:0000313" key="13">
    <source>
        <dbReference type="EMBL" id="KAL3270571.1"/>
    </source>
</evidence>
<organism evidence="13 14">
    <name type="scientific">Cryptolaemus montrouzieri</name>
    <dbReference type="NCBI Taxonomy" id="559131"/>
    <lineage>
        <taxon>Eukaryota</taxon>
        <taxon>Metazoa</taxon>
        <taxon>Ecdysozoa</taxon>
        <taxon>Arthropoda</taxon>
        <taxon>Hexapoda</taxon>
        <taxon>Insecta</taxon>
        <taxon>Pterygota</taxon>
        <taxon>Neoptera</taxon>
        <taxon>Endopterygota</taxon>
        <taxon>Coleoptera</taxon>
        <taxon>Polyphaga</taxon>
        <taxon>Cucujiformia</taxon>
        <taxon>Coccinelloidea</taxon>
        <taxon>Coccinellidae</taxon>
        <taxon>Scymninae</taxon>
        <taxon>Scymnini</taxon>
        <taxon>Cryptolaemus</taxon>
    </lineage>
</organism>
<evidence type="ECO:0000256" key="5">
    <source>
        <dbReference type="ARBA" id="ARBA00022857"/>
    </source>
</evidence>
<evidence type="ECO:0000256" key="4">
    <source>
        <dbReference type="ARBA" id="ARBA00022692"/>
    </source>
</evidence>
<feature type="domain" description="Thioester reductase (TE)" evidence="12">
    <location>
        <begin position="65"/>
        <end position="334"/>
    </location>
</feature>
<evidence type="ECO:0000313" key="14">
    <source>
        <dbReference type="Proteomes" id="UP001516400"/>
    </source>
</evidence>
<keyword evidence="8 10" id="KW-0472">Membrane</keyword>
<dbReference type="SUPFAM" id="SSF51735">
    <property type="entry name" value="NAD(P)-binding Rossmann-fold domains"/>
    <property type="match status" value="1"/>
</dbReference>
<protein>
    <recommendedName>
        <fullName evidence="10">Fatty acyl-CoA reductase</fullName>
        <ecNumber evidence="10">1.2.1.84</ecNumber>
    </recommendedName>
</protein>
<evidence type="ECO:0000256" key="1">
    <source>
        <dbReference type="ARBA" id="ARBA00004141"/>
    </source>
</evidence>
<dbReference type="FunFam" id="3.40.50.720:FF:000143">
    <property type="entry name" value="Fatty acyl-CoA reductase"/>
    <property type="match status" value="1"/>
</dbReference>
<evidence type="ECO:0000256" key="6">
    <source>
        <dbReference type="ARBA" id="ARBA00022989"/>
    </source>
</evidence>
<dbReference type="GO" id="GO:0102965">
    <property type="term" value="F:alcohol-forming long-chain fatty acyl-CoA reductase activity"/>
    <property type="evidence" value="ECO:0007669"/>
    <property type="project" value="UniProtKB-EC"/>
</dbReference>
<feature type="transmembrane region" description="Helical" evidence="10">
    <location>
        <begin position="395"/>
        <end position="419"/>
    </location>
</feature>
<feature type="domain" description="Fatty acyl-CoA reductase C-terminal" evidence="11">
    <location>
        <begin position="405"/>
        <end position="499"/>
    </location>
</feature>
<dbReference type="EMBL" id="JABFTP020000042">
    <property type="protein sequence ID" value="KAL3270571.1"/>
    <property type="molecule type" value="Genomic_DNA"/>
</dbReference>
<gene>
    <name evidence="13" type="ORF">HHI36_021108</name>
</gene>
<comment type="caution">
    <text evidence="13">The sequence shown here is derived from an EMBL/GenBank/DDBJ whole genome shotgun (WGS) entry which is preliminary data.</text>
</comment>
<dbReference type="PANTHER" id="PTHR11011">
    <property type="entry name" value="MALE STERILITY PROTEIN 2-RELATED"/>
    <property type="match status" value="1"/>
</dbReference>
<dbReference type="Gene3D" id="3.40.50.720">
    <property type="entry name" value="NAD(P)-binding Rossmann-like Domain"/>
    <property type="match status" value="1"/>
</dbReference>
<dbReference type="InterPro" id="IPR013120">
    <property type="entry name" value="FAR_NAD-bd"/>
</dbReference>
<evidence type="ECO:0000256" key="9">
    <source>
        <dbReference type="ARBA" id="ARBA00052530"/>
    </source>
</evidence>
<dbReference type="GO" id="GO:0016020">
    <property type="term" value="C:membrane"/>
    <property type="evidence" value="ECO:0007669"/>
    <property type="project" value="UniProtKB-SubCell"/>
</dbReference>
<comment type="catalytic activity">
    <reaction evidence="9 10">
        <text>a long-chain fatty acyl-CoA + 2 NADPH + 2 H(+) = a long-chain primary fatty alcohol + 2 NADP(+) + CoA</text>
        <dbReference type="Rhea" id="RHEA:52716"/>
        <dbReference type="ChEBI" id="CHEBI:15378"/>
        <dbReference type="ChEBI" id="CHEBI:57287"/>
        <dbReference type="ChEBI" id="CHEBI:57783"/>
        <dbReference type="ChEBI" id="CHEBI:58349"/>
        <dbReference type="ChEBI" id="CHEBI:77396"/>
        <dbReference type="ChEBI" id="CHEBI:83139"/>
        <dbReference type="EC" id="1.2.1.84"/>
    </reaction>
</comment>
<feature type="transmembrane region" description="Helical" evidence="10">
    <location>
        <begin position="520"/>
        <end position="544"/>
    </location>
</feature>
<sequence length="545" mass="61746">MSTENPEFKDYPPRSYKTVPELALKENAHISRADINSLLVTDERVHAPTDGSKIVEFLKGKKVFVTGGTGFIGKLLTEKLLRTCNVDTIYMLVRPKKGKNAESRLDDTFSDVIFSELDKVQPKFRHKCVAIKGDASLPELGISQEDRQTLIKNVDVIYHVAATVRFDEIISLAASINVSGTKEMLLLAQQCSKLCSMVHVSTAYAHNPRKEIGEKFYDAAYTTDEILDMVAKHNDSYLEGNKKRILKGWPNTYSFTKAIAEYTVRTIGAGLPISIVRPGIITSTYKEPLRSWIDNLYGPMGAIVGAGTGVLRSFNADPEKVSEIVPGDYVVNAILAASHANILNKKGDIKIYNYVSSTENPITWGDFHDMAVYYGLQNPTIKSIWYYCNRLNKNYYVHMLSVFFLHFIPAFFIDAYLMVKGKKTRMVKIYTSIQKFSSTLALFAVNEWKYTNDNTQALWNNLSPIDKKLFDFSLSQENFNWNSYISILGGGVRLYLLKDNMETIPKAIKKYRKLYIYHKVFQGICLLVALRVLFWIFGAIISIFT</sequence>
<keyword evidence="7 10" id="KW-0443">Lipid metabolism</keyword>
<keyword evidence="10" id="KW-0560">Oxidoreductase</keyword>
<dbReference type="InterPro" id="IPR033640">
    <property type="entry name" value="FAR_C"/>
</dbReference>
<dbReference type="PANTHER" id="PTHR11011:SF60">
    <property type="entry name" value="FATTY ACYL-COA REDUCTASE-RELATED"/>
    <property type="match status" value="1"/>
</dbReference>
<dbReference type="EC" id="1.2.1.84" evidence="10"/>
<evidence type="ECO:0000259" key="11">
    <source>
        <dbReference type="Pfam" id="PF03015"/>
    </source>
</evidence>